<evidence type="ECO:0000256" key="1">
    <source>
        <dbReference type="SAM" id="Phobius"/>
    </source>
</evidence>
<dbReference type="RefSeq" id="WP_143788234.1">
    <property type="nucleotide sequence ID" value="NZ_FSRU01000001.1"/>
</dbReference>
<protein>
    <submittedName>
        <fullName evidence="2">Uncharacterized protein</fullName>
    </submittedName>
</protein>
<dbReference type="AlphaFoldDB" id="A0A1N6FVE0"/>
<organism evidence="2 3">
    <name type="scientific">Paraburkholderia phenazinium</name>
    <dbReference type="NCBI Taxonomy" id="60549"/>
    <lineage>
        <taxon>Bacteria</taxon>
        <taxon>Pseudomonadati</taxon>
        <taxon>Pseudomonadota</taxon>
        <taxon>Betaproteobacteria</taxon>
        <taxon>Burkholderiales</taxon>
        <taxon>Burkholderiaceae</taxon>
        <taxon>Paraburkholderia</taxon>
    </lineage>
</organism>
<evidence type="ECO:0000313" key="3">
    <source>
        <dbReference type="Proteomes" id="UP000185151"/>
    </source>
</evidence>
<feature type="transmembrane region" description="Helical" evidence="1">
    <location>
        <begin position="103"/>
        <end position="121"/>
    </location>
</feature>
<reference evidence="2 3" key="1">
    <citation type="submission" date="2016-11" db="EMBL/GenBank/DDBJ databases">
        <authorList>
            <person name="Jaros S."/>
            <person name="Januszkiewicz K."/>
            <person name="Wedrychowicz H."/>
        </authorList>
    </citation>
    <scope>NUCLEOTIDE SEQUENCE [LARGE SCALE GENOMIC DNA]</scope>
    <source>
        <strain evidence="2 3">GAS95</strain>
    </source>
</reference>
<sequence length="232" mass="25780">MPIPQDDRPLKVRLREHGRIENGRLMFEVAKEVKKRMGDSSEDASNIASQIPLDSIMRREVPLISAYDDVDEEHLKLLAGERDYQEFLLGVAKKRPDFRPGLVVIRPGALIGAVIGTMASVRDSSSWVTRAMYVTAILVALGSYIRATTVKLSTQEGQVALTLYMLTANDSKKSIPVADLLRSLNVQLADYNMPPVQDSLLREHLTNLSILGITRHDAALDSVSLQEKMIEV</sequence>
<accession>A0A1N6FVE0</accession>
<keyword evidence="1" id="KW-0472">Membrane</keyword>
<proteinExistence type="predicted"/>
<dbReference type="EMBL" id="FSRU01000001">
    <property type="protein sequence ID" value="SIN99218.1"/>
    <property type="molecule type" value="Genomic_DNA"/>
</dbReference>
<gene>
    <name evidence="2" type="ORF">SAMN05444165_0415</name>
</gene>
<evidence type="ECO:0000313" key="2">
    <source>
        <dbReference type="EMBL" id="SIN99218.1"/>
    </source>
</evidence>
<dbReference type="Proteomes" id="UP000185151">
    <property type="component" value="Unassembled WGS sequence"/>
</dbReference>
<keyword evidence="3" id="KW-1185">Reference proteome</keyword>
<name>A0A1N6FVE0_9BURK</name>
<feature type="transmembrane region" description="Helical" evidence="1">
    <location>
        <begin position="127"/>
        <end position="145"/>
    </location>
</feature>
<keyword evidence="1" id="KW-1133">Transmembrane helix</keyword>
<keyword evidence="1" id="KW-0812">Transmembrane</keyword>